<dbReference type="Proteomes" id="UP000710385">
    <property type="component" value="Unassembled WGS sequence"/>
</dbReference>
<protein>
    <recommendedName>
        <fullName evidence="3">HNH endonuclease</fullName>
    </recommendedName>
</protein>
<comment type="caution">
    <text evidence="1">The sequence shown here is derived from an EMBL/GenBank/DDBJ whole genome shotgun (WGS) entry which is preliminary data.</text>
</comment>
<evidence type="ECO:0000313" key="1">
    <source>
        <dbReference type="EMBL" id="MBE7525908.1"/>
    </source>
</evidence>
<organism evidence="1 2">
    <name type="scientific">candidate division WWE3 bacterium</name>
    <dbReference type="NCBI Taxonomy" id="2053526"/>
    <lineage>
        <taxon>Bacteria</taxon>
        <taxon>Katanobacteria</taxon>
    </lineage>
</organism>
<dbReference type="EMBL" id="JABTTY010000003">
    <property type="protein sequence ID" value="MBE7525908.1"/>
    <property type="molecule type" value="Genomic_DNA"/>
</dbReference>
<gene>
    <name evidence="1" type="ORF">HS096_06410</name>
</gene>
<proteinExistence type="predicted"/>
<accession>A0A928Y693</accession>
<dbReference type="AlphaFoldDB" id="A0A928Y693"/>
<sequence length="237" mass="27557">MNVQPSLCYLCGKPLLPPISNDHVPPKQLYADSVRKIHSPNLRTIPVHAACNQAYQYDEDYFVNTMAPFAQSSYAGNALLKKVFAKYEEGNKRGLVHKILQEFEHKPSGIVLPPNLIAKRLDGKRVRRVAWKIIRGLYFHHFNEVLPEWILNDLEIVSPDCPPPKEFLIYLSDNPTHGQYPGVFDYKFAKFPEVHNFNYWAMLLWDRIILIVKFHDLTCDCERCTQLRKQHAPNSVW</sequence>
<evidence type="ECO:0000313" key="2">
    <source>
        <dbReference type="Proteomes" id="UP000710385"/>
    </source>
</evidence>
<name>A0A928Y693_UNCKA</name>
<evidence type="ECO:0008006" key="3">
    <source>
        <dbReference type="Google" id="ProtNLM"/>
    </source>
</evidence>
<reference evidence="1" key="1">
    <citation type="submission" date="2020-05" db="EMBL/GenBank/DDBJ databases">
        <title>High-Quality Genomes of Partial-Nitritation/Anammox System by Hierarchical Clustering Based Hybrid Assembly.</title>
        <authorList>
            <person name="Liu L."/>
            <person name="Wang Y."/>
            <person name="Che Y."/>
            <person name="Chen Y."/>
            <person name="Xia Y."/>
            <person name="Luo R."/>
            <person name="Cheng S.H."/>
            <person name="Zheng C."/>
            <person name="Zhang T."/>
        </authorList>
    </citation>
    <scope>NUCLEOTIDE SEQUENCE</scope>
    <source>
        <strain evidence="1">H1_PAT1</strain>
    </source>
</reference>